<keyword evidence="2" id="KW-1185">Reference proteome</keyword>
<evidence type="ECO:0000313" key="2">
    <source>
        <dbReference type="Proteomes" id="UP000887159"/>
    </source>
</evidence>
<dbReference type="AlphaFoldDB" id="A0A8X6RNS7"/>
<proteinExistence type="predicted"/>
<dbReference type="Proteomes" id="UP000887159">
    <property type="component" value="Unassembled WGS sequence"/>
</dbReference>
<dbReference type="EMBL" id="BMAU01021204">
    <property type="protein sequence ID" value="GFX98936.1"/>
    <property type="molecule type" value="Genomic_DNA"/>
</dbReference>
<gene>
    <name evidence="1" type="ORF">TNCV_4301121</name>
</gene>
<comment type="caution">
    <text evidence="1">The sequence shown here is derived from an EMBL/GenBank/DDBJ whole genome shotgun (WGS) entry which is preliminary data.</text>
</comment>
<sequence>MNGPPKSMPTFKNALPALSLFAGKFPMSCSPDLALKRKQVWHLDKSLPTTPLPEGIQNFCRMQHKISEVMALRKENWVFLNWTQARIFNLPPTLIIPSVSRKYLEAEACCCWEEDVSYLRVEFRNETVILVQFE</sequence>
<organism evidence="1 2">
    <name type="scientific">Trichonephila clavipes</name>
    <name type="common">Golden silk orbweaver</name>
    <name type="synonym">Nephila clavipes</name>
    <dbReference type="NCBI Taxonomy" id="2585209"/>
    <lineage>
        <taxon>Eukaryota</taxon>
        <taxon>Metazoa</taxon>
        <taxon>Ecdysozoa</taxon>
        <taxon>Arthropoda</taxon>
        <taxon>Chelicerata</taxon>
        <taxon>Arachnida</taxon>
        <taxon>Araneae</taxon>
        <taxon>Araneomorphae</taxon>
        <taxon>Entelegynae</taxon>
        <taxon>Araneoidea</taxon>
        <taxon>Nephilidae</taxon>
        <taxon>Trichonephila</taxon>
    </lineage>
</organism>
<protein>
    <submittedName>
        <fullName evidence="1">Uncharacterized protein</fullName>
    </submittedName>
</protein>
<reference evidence="1" key="1">
    <citation type="submission" date="2020-08" db="EMBL/GenBank/DDBJ databases">
        <title>Multicomponent nature underlies the extraordinary mechanical properties of spider dragline silk.</title>
        <authorList>
            <person name="Kono N."/>
            <person name="Nakamura H."/>
            <person name="Mori M."/>
            <person name="Yoshida Y."/>
            <person name="Ohtoshi R."/>
            <person name="Malay A.D."/>
            <person name="Moran D.A.P."/>
            <person name="Tomita M."/>
            <person name="Numata K."/>
            <person name="Arakawa K."/>
        </authorList>
    </citation>
    <scope>NUCLEOTIDE SEQUENCE</scope>
</reference>
<accession>A0A8X6RNS7</accession>
<name>A0A8X6RNS7_TRICX</name>
<evidence type="ECO:0000313" key="1">
    <source>
        <dbReference type="EMBL" id="GFX98936.1"/>
    </source>
</evidence>